<evidence type="ECO:0000256" key="1">
    <source>
        <dbReference type="ARBA" id="ARBA00004141"/>
    </source>
</evidence>
<feature type="domain" description="Cationic amino acid transporter C-terminal" evidence="9">
    <location>
        <begin position="613"/>
        <end position="663"/>
    </location>
</feature>
<feature type="transmembrane region" description="Helical" evidence="8">
    <location>
        <begin position="179"/>
        <end position="198"/>
    </location>
</feature>
<evidence type="ECO:0000313" key="10">
    <source>
        <dbReference type="Proteomes" id="UP000504604"/>
    </source>
</evidence>
<organism evidence="10 11">
    <name type="scientific">Sesamum indicum</name>
    <name type="common">Oriental sesame</name>
    <name type="synonym">Sesamum orientale</name>
    <dbReference type="NCBI Taxonomy" id="4182"/>
    <lineage>
        <taxon>Eukaryota</taxon>
        <taxon>Viridiplantae</taxon>
        <taxon>Streptophyta</taxon>
        <taxon>Embryophyta</taxon>
        <taxon>Tracheophyta</taxon>
        <taxon>Spermatophyta</taxon>
        <taxon>Magnoliopsida</taxon>
        <taxon>eudicotyledons</taxon>
        <taxon>Gunneridae</taxon>
        <taxon>Pentapetalae</taxon>
        <taxon>asterids</taxon>
        <taxon>lamiids</taxon>
        <taxon>Lamiales</taxon>
        <taxon>Pedaliaceae</taxon>
        <taxon>Sesamum</taxon>
    </lineage>
</organism>
<keyword evidence="3" id="KW-0813">Transport</keyword>
<feature type="transmembrane region" description="Helical" evidence="8">
    <location>
        <begin position="526"/>
        <end position="546"/>
    </location>
</feature>
<dbReference type="KEGG" id="sind:105175781"/>
<evidence type="ECO:0000259" key="9">
    <source>
        <dbReference type="Pfam" id="PF13906"/>
    </source>
</evidence>
<dbReference type="InParanoid" id="A0A6I9U7A9"/>
<feature type="transmembrane region" description="Helical" evidence="8">
    <location>
        <begin position="20"/>
        <end position="39"/>
    </location>
</feature>
<reference evidence="11" key="1">
    <citation type="submission" date="2025-08" db="UniProtKB">
        <authorList>
            <consortium name="RefSeq"/>
        </authorList>
    </citation>
    <scope>IDENTIFICATION</scope>
</reference>
<feature type="transmembrane region" description="Helical" evidence="8">
    <location>
        <begin position="558"/>
        <end position="577"/>
    </location>
</feature>
<comment type="subcellular location">
    <subcellularLocation>
        <location evidence="1">Membrane</location>
        <topology evidence="1">Multi-pass membrane protein</topology>
    </subcellularLocation>
</comment>
<keyword evidence="7 8" id="KW-0472">Membrane</keyword>
<dbReference type="GeneID" id="105175781"/>
<dbReference type="PANTHER" id="PTHR43243">
    <property type="entry name" value="INNER MEMBRANE TRANSPORTER YGJI-RELATED"/>
    <property type="match status" value="1"/>
</dbReference>
<feature type="transmembrane region" description="Helical" evidence="8">
    <location>
        <begin position="210"/>
        <end position="229"/>
    </location>
</feature>
<evidence type="ECO:0000256" key="8">
    <source>
        <dbReference type="SAM" id="Phobius"/>
    </source>
</evidence>
<feature type="transmembrane region" description="Helical" evidence="8">
    <location>
        <begin position="583"/>
        <end position="604"/>
    </location>
</feature>
<dbReference type="Proteomes" id="UP000504604">
    <property type="component" value="Linkage group LG12"/>
</dbReference>
<dbReference type="GO" id="GO:0005886">
    <property type="term" value="C:plasma membrane"/>
    <property type="evidence" value="ECO:0007669"/>
    <property type="project" value="TreeGrafter"/>
</dbReference>
<feature type="transmembrane region" description="Helical" evidence="8">
    <location>
        <begin position="400"/>
        <end position="426"/>
    </location>
</feature>
<feature type="transmembrane region" description="Helical" evidence="8">
    <location>
        <begin position="446"/>
        <end position="474"/>
    </location>
</feature>
<feature type="transmembrane region" description="Helical" evidence="8">
    <location>
        <begin position="495"/>
        <end position="514"/>
    </location>
</feature>
<keyword evidence="10" id="KW-1185">Reference proteome</keyword>
<sequence length="710" mass="78305">MSWDFNCFNNNSSVTDPTYAYIYFVVFVMTLLIEHSIFCRSLDFSQSQSFSYKHTHASIIYTSFTRLPFSPFFFSYRFFRLHYLEFEGLRDTQENMGTGNEANGGGSSGLTRRRVCTFRKDDFLPEESFKSWSNYASALKQTPYRLVDRIFTRSSVEAELEVKARSGNEMKKTLSWWDLMWFGMGAVIGAGIFVLTGLEAREHAGPAVVLSYAVSGLSALLSVFCYTEFAVEIPVAGGSFAYLRVELGDFVAFIAAGNILLEYVIGGAAVARSWTSYFATLCNHDPDDFRILVHGLTDGYNQLDPIAVGIMIVICIIAVVSTKGSSRLNYIASVVHMVVILFIIIAGLIKADPKNYTPFAPFGPRGIFKASAVLFFAYVGFDAVSTMAEETKNPARDVPIGLVGSMVITTTIYCLLAITLCLMQPYTSIDVNAPFSRAFEMVGWSWAQYVVAAGALKGMTSVLLVSAVGQARYLTHIARTHMMPPWFAKVDHKTGTPINATIVMLAATAVIAFFTKLDILSELLSISTLFIFMLVALALLVRRYYVSGETTPENRNKLIAFLALIVGSSIATSAYWGISKTGWIAYCITVPIWILSTAGLWFFVPPARTPKLWGVPLVPWLPSASIAINIFLLGSIDKHSFERFAAWTAFLLVYYFFFGLHASYDTAKAFGVKAGQEGMYRKVEEGQVSSAAISGFDGVDTRNAPSAPAP</sequence>
<dbReference type="Pfam" id="PF13520">
    <property type="entry name" value="AA_permease_2"/>
    <property type="match status" value="1"/>
</dbReference>
<evidence type="ECO:0000256" key="5">
    <source>
        <dbReference type="ARBA" id="ARBA00022970"/>
    </source>
</evidence>
<feature type="transmembrane region" description="Helical" evidence="8">
    <location>
        <begin position="369"/>
        <end position="388"/>
    </location>
</feature>
<gene>
    <name evidence="11" type="primary">LOC105175781</name>
</gene>
<comment type="similarity">
    <text evidence="2">Belongs to the amino acid-polyamine-organocation (APC) superfamily. Cationic amino acid transporter (CAT) (TC 2.A.3.3) family.</text>
</comment>
<dbReference type="GO" id="GO:0015189">
    <property type="term" value="F:L-lysine transmembrane transporter activity"/>
    <property type="evidence" value="ECO:0007669"/>
    <property type="project" value="TreeGrafter"/>
</dbReference>
<feature type="transmembrane region" description="Helical" evidence="8">
    <location>
        <begin position="644"/>
        <end position="664"/>
    </location>
</feature>
<name>A0A6I9U7A9_SESIN</name>
<feature type="transmembrane region" description="Helical" evidence="8">
    <location>
        <begin position="303"/>
        <end position="321"/>
    </location>
</feature>
<dbReference type="OrthoDB" id="3900342at2759"/>
<dbReference type="FunFam" id="1.20.1740.10:FF:000035">
    <property type="entry name" value="Cationic amino acid transporter 5"/>
    <property type="match status" value="1"/>
</dbReference>
<evidence type="ECO:0000256" key="4">
    <source>
        <dbReference type="ARBA" id="ARBA00022692"/>
    </source>
</evidence>
<accession>A0A6I9U7A9</accession>
<dbReference type="GO" id="GO:0005313">
    <property type="term" value="F:L-glutamate transmembrane transporter activity"/>
    <property type="evidence" value="ECO:0007669"/>
    <property type="project" value="TreeGrafter"/>
</dbReference>
<evidence type="ECO:0000256" key="3">
    <source>
        <dbReference type="ARBA" id="ARBA00022448"/>
    </source>
</evidence>
<feature type="transmembrane region" description="Helical" evidence="8">
    <location>
        <begin position="328"/>
        <end position="349"/>
    </location>
</feature>
<dbReference type="FunCoup" id="A0A6I9U7A9">
    <property type="interactions" value="62"/>
</dbReference>
<evidence type="ECO:0000256" key="6">
    <source>
        <dbReference type="ARBA" id="ARBA00022989"/>
    </source>
</evidence>
<feature type="transmembrane region" description="Helical" evidence="8">
    <location>
        <begin position="250"/>
        <end position="271"/>
    </location>
</feature>
<proteinExistence type="inferred from homology"/>
<keyword evidence="6 8" id="KW-1133">Transmembrane helix</keyword>
<keyword evidence="5" id="KW-0029">Amino-acid transport</keyword>
<feature type="transmembrane region" description="Helical" evidence="8">
    <location>
        <begin position="611"/>
        <end position="632"/>
    </location>
</feature>
<dbReference type="AlphaFoldDB" id="A0A6I9U7A9"/>
<dbReference type="RefSeq" id="XP_011096667.1">
    <property type="nucleotide sequence ID" value="XM_011098365.2"/>
</dbReference>
<evidence type="ECO:0000256" key="7">
    <source>
        <dbReference type="ARBA" id="ARBA00023136"/>
    </source>
</evidence>
<dbReference type="Pfam" id="PF13906">
    <property type="entry name" value="AA_permease_C"/>
    <property type="match status" value="1"/>
</dbReference>
<evidence type="ECO:0000313" key="11">
    <source>
        <dbReference type="RefSeq" id="XP_011096667.1"/>
    </source>
</evidence>
<dbReference type="Gene3D" id="1.20.1740.10">
    <property type="entry name" value="Amino acid/polyamine transporter I"/>
    <property type="match status" value="1"/>
</dbReference>
<dbReference type="InterPro" id="IPR002293">
    <property type="entry name" value="AA/rel_permease1"/>
</dbReference>
<keyword evidence="4 8" id="KW-0812">Transmembrane</keyword>
<dbReference type="InterPro" id="IPR029485">
    <property type="entry name" value="CAT_C"/>
</dbReference>
<protein>
    <submittedName>
        <fullName evidence="11">Cationic amino acid transporter 1-like isoform X1</fullName>
    </submittedName>
</protein>
<evidence type="ECO:0000256" key="2">
    <source>
        <dbReference type="ARBA" id="ARBA00008572"/>
    </source>
</evidence>
<dbReference type="PANTHER" id="PTHR43243:SF1">
    <property type="entry name" value="CATIONIC AMINO ACID TRANSPORTER 1"/>
    <property type="match status" value="1"/>
</dbReference>